<feature type="domain" description="F-box/LRR-repeat protein 15-like leucin rich repeat" evidence="3">
    <location>
        <begin position="344"/>
        <end position="493"/>
    </location>
</feature>
<dbReference type="PANTHER" id="PTHR13382">
    <property type="entry name" value="MITOCHONDRIAL ATP SYNTHASE COUPLING FACTOR B"/>
    <property type="match status" value="1"/>
</dbReference>
<evidence type="ECO:0000313" key="4">
    <source>
        <dbReference type="EMBL" id="QLG71775.1"/>
    </source>
</evidence>
<dbReference type="InterPro" id="IPR006553">
    <property type="entry name" value="Leu-rich_rpt_Cys-con_subtyp"/>
</dbReference>
<dbReference type="RefSeq" id="XP_037143503.1">
    <property type="nucleotide sequence ID" value="XM_037287608.1"/>
</dbReference>
<feature type="region of interest" description="Disordered" evidence="2">
    <location>
        <begin position="1"/>
        <end position="34"/>
    </location>
</feature>
<dbReference type="InterPro" id="IPR050648">
    <property type="entry name" value="F-box_LRR-repeat"/>
</dbReference>
<dbReference type="GO" id="GO:0005737">
    <property type="term" value="C:cytoplasm"/>
    <property type="evidence" value="ECO:0007669"/>
    <property type="project" value="TreeGrafter"/>
</dbReference>
<evidence type="ECO:0000256" key="1">
    <source>
        <dbReference type="ARBA" id="ARBA00022786"/>
    </source>
</evidence>
<dbReference type="Pfam" id="PF25372">
    <property type="entry name" value="DUF7885"/>
    <property type="match status" value="1"/>
</dbReference>
<dbReference type="AlphaFoldDB" id="A0A7H9AZC7"/>
<dbReference type="Proteomes" id="UP000509704">
    <property type="component" value="Chromosome 3"/>
</dbReference>
<dbReference type="PANTHER" id="PTHR13382:SF69">
    <property type="entry name" value="FI18408P1"/>
    <property type="match status" value="1"/>
</dbReference>
<evidence type="ECO:0000259" key="3">
    <source>
        <dbReference type="Pfam" id="PF25372"/>
    </source>
</evidence>
<protein>
    <recommendedName>
        <fullName evidence="3">F-box/LRR-repeat protein 15-like leucin rich repeat domain-containing protein</fullName>
    </recommendedName>
</protein>
<dbReference type="SUPFAM" id="SSF52047">
    <property type="entry name" value="RNI-like"/>
    <property type="match status" value="1"/>
</dbReference>
<accession>A0A7H9AZC7</accession>
<name>A0A7H9AZC7_ZYGMR</name>
<evidence type="ECO:0000313" key="5">
    <source>
        <dbReference type="Proteomes" id="UP000509704"/>
    </source>
</evidence>
<sequence length="550" mass="62722">MQFTPLNKNGSIKRQREATLVEQRPLKKCSPTPSEIDAANDAIESDSRHFKIASPIRDVLKKCSAIRHCRSKKREDQLRANGKSHCESYPVGTSFPVTPESSPLRRKRGSAYWDSKRIQSTGRLAISSPTSTENAENQSLSQDFADLSLTLSGSIGKRIDFSNRASRTHEIFQIKEILANILRFVSLDSDVPHEKSCSRRRPLSYKHALLIYKDEKKARQAWHECTESTTSNSELKREGKEDSLLYNCLFVNRLWHSVTLGVLLKKVYFKHPQHYSKFIDKYSGDCNQIVSRPSIFVLHKFHKLLQNDLDKMATILAPDNISWLELYICPNVIPPFSWISRLKSLERLIMPGSKVINDNFLFEISANASKLKILDLRACDNITDAGVIAIALKCPQLQSCNLGRHRNGTNITSVSVIALAEHTQIETLGVAGCEITDAGIWELAQQRGKHIKRLSLNNCSLLTNHSIPTLFAFNYFPNLSVLEIRNLAHISDLRHLAQFKLWKNSRKIPILIEGCERITKLLHDEEAKIKRMRLVMAMHDMNYWINKVEE</sequence>
<dbReference type="InterPro" id="IPR032675">
    <property type="entry name" value="LRR_dom_sf"/>
</dbReference>
<organism evidence="4 5">
    <name type="scientific">Zygotorulaspora mrakii</name>
    <name type="common">Zygosaccharomyces mrakii</name>
    <dbReference type="NCBI Taxonomy" id="42260"/>
    <lineage>
        <taxon>Eukaryota</taxon>
        <taxon>Fungi</taxon>
        <taxon>Dikarya</taxon>
        <taxon>Ascomycota</taxon>
        <taxon>Saccharomycotina</taxon>
        <taxon>Saccharomycetes</taxon>
        <taxon>Saccharomycetales</taxon>
        <taxon>Saccharomycetaceae</taxon>
        <taxon>Zygotorulaspora</taxon>
    </lineage>
</organism>
<dbReference type="InterPro" id="IPR057207">
    <property type="entry name" value="FBXL15_LRR"/>
</dbReference>
<reference evidence="4 5" key="1">
    <citation type="submission" date="2020-07" db="EMBL/GenBank/DDBJ databases">
        <title>The yeast mating-type switching endonuclease HO is a domesticated member of an unorthodox homing genetic element family.</title>
        <authorList>
            <person name="Coughlan A.Y."/>
            <person name="Lombardi L."/>
            <person name="Braun-Galleani S."/>
            <person name="Martos A.R."/>
            <person name="Galeote V."/>
            <person name="Bigey F."/>
            <person name="Dequin S."/>
            <person name="Byrne K.P."/>
            <person name="Wolfe K.H."/>
        </authorList>
    </citation>
    <scope>NUCLEOTIDE SEQUENCE [LARGE SCALE GENOMIC DNA]</scope>
    <source>
        <strain evidence="4 5">NRRL Y-6702</strain>
    </source>
</reference>
<dbReference type="SMART" id="SM00367">
    <property type="entry name" value="LRR_CC"/>
    <property type="match status" value="5"/>
</dbReference>
<evidence type="ECO:0000256" key="2">
    <source>
        <dbReference type="SAM" id="MobiDB-lite"/>
    </source>
</evidence>
<dbReference type="EMBL" id="CP058606">
    <property type="protein sequence ID" value="QLG71775.1"/>
    <property type="molecule type" value="Genomic_DNA"/>
</dbReference>
<gene>
    <name evidence="4" type="ORF">HG535_0C01240</name>
</gene>
<dbReference type="CDD" id="cd09293">
    <property type="entry name" value="AMN1"/>
    <property type="match status" value="1"/>
</dbReference>
<dbReference type="GeneID" id="59235471"/>
<keyword evidence="1" id="KW-0833">Ubl conjugation pathway</keyword>
<dbReference type="KEGG" id="zmk:HG535_0C01240"/>
<feature type="compositionally biased region" description="Polar residues" evidence="2">
    <location>
        <begin position="1"/>
        <end position="12"/>
    </location>
</feature>
<keyword evidence="5" id="KW-1185">Reference proteome</keyword>
<dbReference type="Gene3D" id="3.80.10.10">
    <property type="entry name" value="Ribonuclease Inhibitor"/>
    <property type="match status" value="1"/>
</dbReference>
<dbReference type="OrthoDB" id="550575at2759"/>
<proteinExistence type="predicted"/>